<proteinExistence type="predicted"/>
<organism evidence="1 2">
    <name type="scientific">Rhodobium gokarnense</name>
    <dbReference type="NCBI Taxonomy" id="364296"/>
    <lineage>
        <taxon>Bacteria</taxon>
        <taxon>Pseudomonadati</taxon>
        <taxon>Pseudomonadota</taxon>
        <taxon>Alphaproteobacteria</taxon>
        <taxon>Hyphomicrobiales</taxon>
        <taxon>Rhodobiaceae</taxon>
        <taxon>Rhodobium</taxon>
    </lineage>
</organism>
<protein>
    <submittedName>
        <fullName evidence="1">Uncharacterized protein</fullName>
    </submittedName>
</protein>
<dbReference type="Proteomes" id="UP001209755">
    <property type="component" value="Unassembled WGS sequence"/>
</dbReference>
<comment type="caution">
    <text evidence="1">The sequence shown here is derived from an EMBL/GenBank/DDBJ whole genome shotgun (WGS) entry which is preliminary data.</text>
</comment>
<sequence>MTSPRDGYIDYLKKPAQHNFDYEPLAEVLAACRQQLLVLHRACGIRAPLYWESGSGVEVIDAVAAMLPPCANARERVIPPDDYS</sequence>
<dbReference type="EMBL" id="JAOQNS010000004">
    <property type="protein sequence ID" value="MCW2307364.1"/>
    <property type="molecule type" value="Genomic_DNA"/>
</dbReference>
<evidence type="ECO:0000313" key="1">
    <source>
        <dbReference type="EMBL" id="MCW2307364.1"/>
    </source>
</evidence>
<dbReference type="RefSeq" id="WP_264601021.1">
    <property type="nucleotide sequence ID" value="NZ_JAOQNS010000004.1"/>
</dbReference>
<name>A0ABT3HAL2_9HYPH</name>
<reference evidence="2" key="1">
    <citation type="submission" date="2023-07" db="EMBL/GenBank/DDBJ databases">
        <title>Genome sequencing of Purple Non-Sulfur Bacteria from various extreme environments.</title>
        <authorList>
            <person name="Mayer M."/>
        </authorList>
    </citation>
    <scope>NUCLEOTIDE SEQUENCE [LARGE SCALE GENOMIC DNA]</scope>
    <source>
        <strain evidence="2">DSM 17935</strain>
    </source>
</reference>
<keyword evidence="2" id="KW-1185">Reference proteome</keyword>
<gene>
    <name evidence="1" type="ORF">M2319_001695</name>
</gene>
<accession>A0ABT3HAL2</accession>
<evidence type="ECO:0000313" key="2">
    <source>
        <dbReference type="Proteomes" id="UP001209755"/>
    </source>
</evidence>